<dbReference type="AlphaFoldDB" id="A0A2N8ZAP0"/>
<sequence length="47" mass="5515">MPSPTSDNLSLVKTKLATLLNAILVCVFFIRVSMRRYRRQWFGLTRN</sequence>
<proteinExistence type="predicted"/>
<dbReference type="EMBL" id="LT960611">
    <property type="protein sequence ID" value="SON48969.1"/>
    <property type="molecule type" value="Genomic_DNA"/>
</dbReference>
<reference evidence="2 3" key="1">
    <citation type="submission" date="2017-10" db="EMBL/GenBank/DDBJ databases">
        <authorList>
            <person name="Banno H."/>
            <person name="Chua N.-H."/>
        </authorList>
    </citation>
    <scope>NUCLEOTIDE SEQUENCE [LARGE SCALE GENOMIC DNA]</scope>
    <source>
        <strain evidence="2">Vibrio tapetis CECT4600</strain>
    </source>
</reference>
<dbReference type="KEGG" id="vta:A0990"/>
<name>A0A2N8ZAP0_9VIBR</name>
<accession>A0A2N8ZAP0</accession>
<evidence type="ECO:0000313" key="3">
    <source>
        <dbReference type="Proteomes" id="UP000235828"/>
    </source>
</evidence>
<keyword evidence="1" id="KW-0812">Transmembrane</keyword>
<feature type="transmembrane region" description="Helical" evidence="1">
    <location>
        <begin position="16"/>
        <end position="34"/>
    </location>
</feature>
<keyword evidence="1" id="KW-0472">Membrane</keyword>
<evidence type="ECO:0000256" key="1">
    <source>
        <dbReference type="SAM" id="Phobius"/>
    </source>
</evidence>
<gene>
    <name evidence="2" type="ORF">VTAP4600_A0990</name>
</gene>
<protein>
    <submittedName>
        <fullName evidence="2">Uncharacterized protein</fullName>
    </submittedName>
</protein>
<keyword evidence="1" id="KW-1133">Transmembrane helix</keyword>
<evidence type="ECO:0000313" key="2">
    <source>
        <dbReference type="EMBL" id="SON48969.1"/>
    </source>
</evidence>
<dbReference type="Proteomes" id="UP000235828">
    <property type="component" value="Chromosome A"/>
</dbReference>
<keyword evidence="3" id="KW-1185">Reference proteome</keyword>
<organism evidence="2 3">
    <name type="scientific">Vibrio tapetis subsp. tapetis</name>
    <dbReference type="NCBI Taxonomy" id="1671868"/>
    <lineage>
        <taxon>Bacteria</taxon>
        <taxon>Pseudomonadati</taxon>
        <taxon>Pseudomonadota</taxon>
        <taxon>Gammaproteobacteria</taxon>
        <taxon>Vibrionales</taxon>
        <taxon>Vibrionaceae</taxon>
        <taxon>Vibrio</taxon>
    </lineage>
</organism>